<evidence type="ECO:0000313" key="4">
    <source>
        <dbReference type="EMBL" id="OYR61834.1"/>
    </source>
</evidence>
<dbReference type="OrthoDB" id="214043at2157"/>
<evidence type="ECO:0000259" key="2">
    <source>
        <dbReference type="Pfam" id="PF12680"/>
    </source>
</evidence>
<feature type="domain" description="SnoaL-like" evidence="2">
    <location>
        <begin position="9"/>
        <end position="110"/>
    </location>
</feature>
<sequence>MARTPRETVEEFFERMSDPDERESVGELFADDAVITVPGARFSGPEAAASFLAFLEPRYERAGKAFGRWTVAGNRVVSQGTLHGVDNDGEPFEDVRYVDVYEVDEGAIARLDVYNDLAVEEVVKP</sequence>
<dbReference type="InterPro" id="IPR032710">
    <property type="entry name" value="NTF2-like_dom_sf"/>
</dbReference>
<accession>A0A256IMA8</accession>
<evidence type="ECO:0000313" key="5">
    <source>
        <dbReference type="EMBL" id="OYR67677.1"/>
    </source>
</evidence>
<geneLocation type="plasmid" evidence="10">
    <name>megaPlasmid</name>
</geneLocation>
<evidence type="ECO:0000256" key="1">
    <source>
        <dbReference type="SAM" id="MobiDB-lite"/>
    </source>
</evidence>
<name>A0A256IMA8_HALEZ</name>
<geneLocation type="plasmid" evidence="6">
    <name>megaplasmid</name>
</geneLocation>
<dbReference type="EMBL" id="NHOZ01000112">
    <property type="protein sequence ID" value="OYR61834.1"/>
    <property type="molecule type" value="Genomic_DNA"/>
</dbReference>
<evidence type="ECO:0000313" key="10">
    <source>
        <dbReference type="Proteomes" id="UP000293073"/>
    </source>
</evidence>
<dbReference type="RefSeq" id="WP_094519991.1">
    <property type="nucleotide sequence ID" value="NZ_CP034941.1"/>
</dbReference>
<protein>
    <submittedName>
        <fullName evidence="6">Nuclear transport factor 2 family protein</fullName>
    </submittedName>
</protein>
<reference evidence="10" key="4">
    <citation type="submission" date="2019-01" db="EMBL/GenBank/DDBJ databases">
        <title>Complete genome of Halorubrum ezzemoulense strain FB21.</title>
        <authorList>
            <person name="Feng Y."/>
            <person name="Louyakis A.S."/>
            <person name="Papke R.T."/>
            <person name="Gogarten J.P."/>
        </authorList>
    </citation>
    <scope>NUCLEOTIDE SEQUENCE [LARGE SCALE GENOMIC DNA]</scope>
    <source>
        <strain evidence="10">Fb21</strain>
        <plasmid evidence="10">megaPlasmid</plasmid>
    </source>
</reference>
<dbReference type="EMBL" id="NHPB01000104">
    <property type="protein sequence ID" value="OYR67677.1"/>
    <property type="molecule type" value="Genomic_DNA"/>
</dbReference>
<organism evidence="3 8">
    <name type="scientific">Halorubrum ezzemoulense</name>
    <name type="common">Halorubrum chaoviator</name>
    <dbReference type="NCBI Taxonomy" id="337243"/>
    <lineage>
        <taxon>Archaea</taxon>
        <taxon>Methanobacteriati</taxon>
        <taxon>Methanobacteriota</taxon>
        <taxon>Stenosarchaea group</taxon>
        <taxon>Halobacteria</taxon>
        <taxon>Halobacteriales</taxon>
        <taxon>Haloferacaceae</taxon>
        <taxon>Halorubrum</taxon>
    </lineage>
</organism>
<evidence type="ECO:0000313" key="6">
    <source>
        <dbReference type="EMBL" id="QAY21563.1"/>
    </source>
</evidence>
<reference evidence="6" key="3">
    <citation type="journal article" date="2019" name="Microbiol. Resour. Announc.">
        <title>Complete Genome Sequence of Halorubrum ezzemoulense Strain Fb21.</title>
        <authorList>
            <person name="Feng Y."/>
            <person name="Louyakis A.S."/>
            <person name="Makkay A.M."/>
            <person name="Guerrero R.O."/>
            <person name="Papke R.T."/>
            <person name="Gogarten J.P."/>
        </authorList>
    </citation>
    <scope>NUCLEOTIDE SEQUENCE</scope>
    <source>
        <strain evidence="6">Fb21</strain>
        <plasmid evidence="6">megaplasmid</plasmid>
    </source>
</reference>
<evidence type="ECO:0000313" key="9">
    <source>
        <dbReference type="Proteomes" id="UP000216758"/>
    </source>
</evidence>
<dbReference type="InterPro" id="IPR037401">
    <property type="entry name" value="SnoaL-like"/>
</dbReference>
<evidence type="ECO:0000313" key="8">
    <source>
        <dbReference type="Proteomes" id="UP000216409"/>
    </source>
</evidence>
<dbReference type="KEGG" id="hezz:EO776_16400"/>
<dbReference type="AlphaFoldDB" id="A0A256IMA8"/>
<feature type="region of interest" description="Disordered" evidence="1">
    <location>
        <begin position="1"/>
        <end position="20"/>
    </location>
</feature>
<dbReference type="Proteomes" id="UP000216758">
    <property type="component" value="Unassembled WGS sequence"/>
</dbReference>
<reference evidence="7 8" key="1">
    <citation type="journal article" date="2014" name="Front. Microbiol.">
        <title>Population and genomic analysis of the genus Halorubrum.</title>
        <authorList>
            <person name="Fullmer M.S."/>
            <person name="Soucy S.M."/>
            <person name="Swithers K.S."/>
            <person name="Makkay A.M."/>
            <person name="Wheeler R."/>
            <person name="Ventosa A."/>
            <person name="Gogarten J.P."/>
            <person name="Papke R.T."/>
        </authorList>
    </citation>
    <scope>NUCLEOTIDE SEQUENCE [LARGE SCALE GENOMIC DNA]</scope>
    <source>
        <strain evidence="5 9">G37</strain>
        <strain evidence="4 7">Ga36</strain>
        <strain evidence="3 8">LD3</strain>
    </source>
</reference>
<dbReference type="Proteomes" id="UP000216409">
    <property type="component" value="Unassembled WGS sequence"/>
</dbReference>
<evidence type="ECO:0000313" key="3">
    <source>
        <dbReference type="EMBL" id="OYR57302.1"/>
    </source>
</evidence>
<reference evidence="3" key="2">
    <citation type="submission" date="2017-05" db="EMBL/GenBank/DDBJ databases">
        <authorList>
            <person name="Song R."/>
            <person name="Chenine A.L."/>
            <person name="Ruprecht R.M."/>
        </authorList>
    </citation>
    <scope>NUCLEOTIDE SEQUENCE</scope>
    <source>
        <strain evidence="5">G37</strain>
        <strain evidence="4">Ga36</strain>
        <strain evidence="3">LD3</strain>
    </source>
</reference>
<dbReference type="Gene3D" id="3.10.450.50">
    <property type="match status" value="1"/>
</dbReference>
<dbReference type="EMBL" id="NHOW01000219">
    <property type="protein sequence ID" value="OYR57302.1"/>
    <property type="molecule type" value="Genomic_DNA"/>
</dbReference>
<proteinExistence type="predicted"/>
<dbReference type="EMBL" id="CP034941">
    <property type="protein sequence ID" value="QAY21563.1"/>
    <property type="molecule type" value="Genomic_DNA"/>
</dbReference>
<keyword evidence="6" id="KW-0614">Plasmid</keyword>
<dbReference type="Proteomes" id="UP000215731">
    <property type="component" value="Unassembled WGS sequence"/>
</dbReference>
<dbReference type="Pfam" id="PF12680">
    <property type="entry name" value="SnoaL_2"/>
    <property type="match status" value="1"/>
</dbReference>
<dbReference type="Proteomes" id="UP000293073">
    <property type="component" value="Plasmid megaplasmid"/>
</dbReference>
<dbReference type="GeneID" id="301361431"/>
<evidence type="ECO:0000313" key="7">
    <source>
        <dbReference type="Proteomes" id="UP000215731"/>
    </source>
</evidence>
<dbReference type="SUPFAM" id="SSF54427">
    <property type="entry name" value="NTF2-like"/>
    <property type="match status" value="1"/>
</dbReference>
<gene>
    <name evidence="5" type="ORF">DJ78_15195</name>
    <name evidence="4" type="ORF">DJ80_11580</name>
    <name evidence="3" type="ORF">DJ83_17260</name>
    <name evidence="6" type="ORF">EO776_16400</name>
</gene>